<evidence type="ECO:0000256" key="1">
    <source>
        <dbReference type="ARBA" id="ARBA00001971"/>
    </source>
</evidence>
<evidence type="ECO:0000313" key="10">
    <source>
        <dbReference type="Proteomes" id="UP000630445"/>
    </source>
</evidence>
<name>A0A8H6UGV8_9EURO</name>
<dbReference type="OrthoDB" id="4521969at2759"/>
<keyword evidence="10" id="KW-1185">Reference proteome</keyword>
<keyword evidence="8" id="KW-1133">Transmembrane helix</keyword>
<evidence type="ECO:0000256" key="7">
    <source>
        <dbReference type="RuleBase" id="RU000461"/>
    </source>
</evidence>
<evidence type="ECO:0008006" key="11">
    <source>
        <dbReference type="Google" id="ProtNLM"/>
    </source>
</evidence>
<feature type="binding site" description="axial binding residue" evidence="6">
    <location>
        <position position="485"/>
    </location>
    <ligand>
        <name>heme</name>
        <dbReference type="ChEBI" id="CHEBI:30413"/>
    </ligand>
    <ligandPart>
        <name>Fe</name>
        <dbReference type="ChEBI" id="CHEBI:18248"/>
    </ligandPart>
</feature>
<keyword evidence="3 6" id="KW-0479">Metal-binding</keyword>
<dbReference type="PRINTS" id="PR00463">
    <property type="entry name" value="EP450I"/>
</dbReference>
<dbReference type="GO" id="GO:0016705">
    <property type="term" value="F:oxidoreductase activity, acting on paired donors, with incorporation or reduction of molecular oxygen"/>
    <property type="evidence" value="ECO:0007669"/>
    <property type="project" value="InterPro"/>
</dbReference>
<dbReference type="AlphaFoldDB" id="A0A8H6UGV8"/>
<accession>A0A8H6UGV8</accession>
<dbReference type="PRINTS" id="PR00385">
    <property type="entry name" value="P450"/>
</dbReference>
<keyword evidence="7" id="KW-0503">Monooxygenase</keyword>
<dbReference type="InterPro" id="IPR017972">
    <property type="entry name" value="Cyt_P450_CS"/>
</dbReference>
<evidence type="ECO:0000256" key="8">
    <source>
        <dbReference type="SAM" id="Phobius"/>
    </source>
</evidence>
<dbReference type="Gene3D" id="1.10.630.10">
    <property type="entry name" value="Cytochrome P450"/>
    <property type="match status" value="1"/>
</dbReference>
<keyword evidence="6 7" id="KW-0349">Heme</keyword>
<gene>
    <name evidence="9" type="ORF">CNMCM5793_005264</name>
</gene>
<dbReference type="GO" id="GO:0004497">
    <property type="term" value="F:monooxygenase activity"/>
    <property type="evidence" value="ECO:0007669"/>
    <property type="project" value="UniProtKB-KW"/>
</dbReference>
<keyword evidence="5 6" id="KW-0408">Iron</keyword>
<comment type="similarity">
    <text evidence="2 7">Belongs to the cytochrome P450 family.</text>
</comment>
<evidence type="ECO:0000256" key="2">
    <source>
        <dbReference type="ARBA" id="ARBA00010617"/>
    </source>
</evidence>
<dbReference type="Proteomes" id="UP000630445">
    <property type="component" value="Unassembled WGS sequence"/>
</dbReference>
<reference evidence="9" key="1">
    <citation type="submission" date="2020-06" db="EMBL/GenBank/DDBJ databases">
        <title>Draft genome sequences of strains closely related to Aspergillus parafelis and Aspergillus hiratsukae.</title>
        <authorList>
            <person name="Dos Santos R.A.C."/>
            <person name="Rivero-Menendez O."/>
            <person name="Steenwyk J.L."/>
            <person name="Mead M.E."/>
            <person name="Goldman G.H."/>
            <person name="Alastruey-Izquierdo A."/>
            <person name="Rokas A."/>
        </authorList>
    </citation>
    <scope>NUCLEOTIDE SEQUENCE</scope>
    <source>
        <strain evidence="9">CNM-CM5793</strain>
    </source>
</reference>
<evidence type="ECO:0000256" key="6">
    <source>
        <dbReference type="PIRSR" id="PIRSR602401-1"/>
    </source>
</evidence>
<sequence>MTIFSSYQAYYLLGLVVLSLLLRPVLVYIRDPLGLRKYPAPSWLAALTPLWLVHATWSQNRSRIIHREFQRLGDVIRVSPDHIIFNDPAAVKDIYGVLANSQGVHKDAFYDRVANDSHDLVQLRDRGEHASRRKAIANAFAAKTVVNMESVIRQHFHELLVRIDQEIQKPVTEKAPFLNLRLWFNYFTLDVIGDMGFGRPMGFLKSMSDRTEAETQDGKSYQVMSMIDSLHKGVRYGLSIGNIPSHRLIHFLKHVVDIFPPLAARLGSTGGSDFEDICIRKLRTRLLEGAPTRWSGDFMKYILEDTKRSTEGNSFSHKQFRSLVADTMMMMNAGSDTTASALTSTTWYLLRHPQALTRLRKELSDHIGRAQTSGLSAEESIFAYDVVKDLPFLRACIDESLRLRSPLAYQLPRLVSRPTVIAGHQIMPGTVVAAAPYSIHRHASLFRDPGEYRPERWVDFDEEFPNQIEDLKRYNIVFSQGSRACIGRHLAIIELQILIPTLVMRYDMELEQESKTELKVFERFNSNPGPLLVTSTLTIRDLQIPVNIVLVNLGVFQNLQQPKLYDSSMAKRFALSHST</sequence>
<keyword evidence="8" id="KW-0472">Membrane</keyword>
<organism evidence="9 10">
    <name type="scientific">Aspergillus hiratsukae</name>
    <dbReference type="NCBI Taxonomy" id="1194566"/>
    <lineage>
        <taxon>Eukaryota</taxon>
        <taxon>Fungi</taxon>
        <taxon>Dikarya</taxon>
        <taxon>Ascomycota</taxon>
        <taxon>Pezizomycotina</taxon>
        <taxon>Eurotiomycetes</taxon>
        <taxon>Eurotiomycetidae</taxon>
        <taxon>Eurotiales</taxon>
        <taxon>Aspergillaceae</taxon>
        <taxon>Aspergillus</taxon>
        <taxon>Aspergillus subgen. Fumigati</taxon>
    </lineage>
</organism>
<dbReference type="GO" id="GO:0020037">
    <property type="term" value="F:heme binding"/>
    <property type="evidence" value="ECO:0007669"/>
    <property type="project" value="InterPro"/>
</dbReference>
<dbReference type="PANTHER" id="PTHR24305">
    <property type="entry name" value="CYTOCHROME P450"/>
    <property type="match status" value="1"/>
</dbReference>
<comment type="caution">
    <text evidence="9">The sequence shown here is derived from an EMBL/GenBank/DDBJ whole genome shotgun (WGS) entry which is preliminary data.</text>
</comment>
<keyword evidence="8" id="KW-0812">Transmembrane</keyword>
<evidence type="ECO:0000256" key="3">
    <source>
        <dbReference type="ARBA" id="ARBA00022723"/>
    </source>
</evidence>
<dbReference type="InterPro" id="IPR002401">
    <property type="entry name" value="Cyt_P450_E_grp-I"/>
</dbReference>
<proteinExistence type="inferred from homology"/>
<keyword evidence="4 7" id="KW-0560">Oxidoreductase</keyword>
<evidence type="ECO:0000256" key="4">
    <source>
        <dbReference type="ARBA" id="ARBA00023002"/>
    </source>
</evidence>
<comment type="cofactor">
    <cofactor evidence="1 6">
        <name>heme</name>
        <dbReference type="ChEBI" id="CHEBI:30413"/>
    </cofactor>
</comment>
<dbReference type="GO" id="GO:0044283">
    <property type="term" value="P:small molecule biosynthetic process"/>
    <property type="evidence" value="ECO:0007669"/>
    <property type="project" value="UniProtKB-ARBA"/>
</dbReference>
<dbReference type="InterPro" id="IPR001128">
    <property type="entry name" value="Cyt_P450"/>
</dbReference>
<dbReference type="PANTHER" id="PTHR24305:SF172">
    <property type="entry name" value="P450, PUTATIVE (EUROFUNG)-RELATED"/>
    <property type="match status" value="1"/>
</dbReference>
<evidence type="ECO:0000256" key="5">
    <source>
        <dbReference type="ARBA" id="ARBA00023004"/>
    </source>
</evidence>
<protein>
    <recommendedName>
        <fullName evidence="11">Cytochrome P450</fullName>
    </recommendedName>
</protein>
<dbReference type="Pfam" id="PF00067">
    <property type="entry name" value="p450"/>
    <property type="match status" value="1"/>
</dbReference>
<dbReference type="InterPro" id="IPR050121">
    <property type="entry name" value="Cytochrome_P450_monoxygenase"/>
</dbReference>
<evidence type="ECO:0000313" key="9">
    <source>
        <dbReference type="EMBL" id="KAF7133852.1"/>
    </source>
</evidence>
<dbReference type="GO" id="GO:0005506">
    <property type="term" value="F:iron ion binding"/>
    <property type="evidence" value="ECO:0007669"/>
    <property type="project" value="InterPro"/>
</dbReference>
<dbReference type="InterPro" id="IPR036396">
    <property type="entry name" value="Cyt_P450_sf"/>
</dbReference>
<feature type="transmembrane region" description="Helical" evidence="8">
    <location>
        <begin position="9"/>
        <end position="29"/>
    </location>
</feature>
<dbReference type="PROSITE" id="PS00086">
    <property type="entry name" value="CYTOCHROME_P450"/>
    <property type="match status" value="1"/>
</dbReference>
<dbReference type="SUPFAM" id="SSF48264">
    <property type="entry name" value="Cytochrome P450"/>
    <property type="match status" value="1"/>
</dbReference>
<dbReference type="EMBL" id="JACBAD010001804">
    <property type="protein sequence ID" value="KAF7133852.1"/>
    <property type="molecule type" value="Genomic_DNA"/>
</dbReference>